<evidence type="ECO:0000313" key="1">
    <source>
        <dbReference type="EMBL" id="PTF10448.1"/>
    </source>
</evidence>
<dbReference type="EMBL" id="PYZI01000047">
    <property type="protein sequence ID" value="PTF10448.1"/>
    <property type="molecule type" value="Genomic_DNA"/>
</dbReference>
<dbReference type="Pfam" id="PF10804">
    <property type="entry name" value="DUF2538"/>
    <property type="match status" value="1"/>
</dbReference>
<reference evidence="1 2" key="1">
    <citation type="journal article" date="2016" name="Front. Microbiol.">
        <title>Comprehensive Phylogenetic Analysis of Bovine Non-aureus Staphylococci Species Based on Whole-Genome Sequencing.</title>
        <authorList>
            <person name="Naushad S."/>
            <person name="Barkema H.W."/>
            <person name="Luby C."/>
            <person name="Condas L.A."/>
            <person name="Nobrega D.B."/>
            <person name="Carson D.A."/>
            <person name="De Buck J."/>
        </authorList>
    </citation>
    <scope>NUCLEOTIDE SEQUENCE [LARGE SCALE GENOMIC DNA]</scope>
    <source>
        <strain evidence="1 2">SNUC 1409</strain>
    </source>
</reference>
<comment type="caution">
    <text evidence="1">The sequence shown here is derived from an EMBL/GenBank/DDBJ whole genome shotgun (WGS) entry which is preliminary data.</text>
</comment>
<accession>A0ABX5HZ96</accession>
<protein>
    <submittedName>
        <fullName evidence="1">DUF2538 domain-containing protein</fullName>
    </submittedName>
</protein>
<proteinExistence type="predicted"/>
<evidence type="ECO:0000313" key="2">
    <source>
        <dbReference type="Proteomes" id="UP000242088"/>
    </source>
</evidence>
<dbReference type="RefSeq" id="WP_133170240.1">
    <property type="nucleotide sequence ID" value="NZ_PYZI01000047.1"/>
</dbReference>
<gene>
    <name evidence="1" type="ORF">BUY47_11975</name>
</gene>
<feature type="non-terminal residue" evidence="1">
    <location>
        <position position="1"/>
    </location>
</feature>
<dbReference type="InterPro" id="IPR024469">
    <property type="entry name" value="DUF2538"/>
</dbReference>
<keyword evidence="2" id="KW-1185">Reference proteome</keyword>
<name>A0ABX5HZ96_9STAP</name>
<dbReference type="Proteomes" id="UP000242088">
    <property type="component" value="Unassembled WGS sequence"/>
</dbReference>
<sequence length="23" mass="2850">NNWNIAQLRIFWQYCAIVRQEAL</sequence>
<organism evidence="1 2">
    <name type="scientific">Staphylococcus devriesei</name>
    <dbReference type="NCBI Taxonomy" id="586733"/>
    <lineage>
        <taxon>Bacteria</taxon>
        <taxon>Bacillati</taxon>
        <taxon>Bacillota</taxon>
        <taxon>Bacilli</taxon>
        <taxon>Bacillales</taxon>
        <taxon>Staphylococcaceae</taxon>
        <taxon>Staphylococcus</taxon>
    </lineage>
</organism>